<dbReference type="GO" id="GO:0046872">
    <property type="term" value="F:metal ion binding"/>
    <property type="evidence" value="ECO:0007669"/>
    <property type="project" value="UniProtKB-KW"/>
</dbReference>
<dbReference type="InterPro" id="IPR036444">
    <property type="entry name" value="PLipase_A2_dom_sf"/>
</dbReference>
<protein>
    <recommendedName>
        <fullName evidence="5">phospholipase A2</fullName>
        <ecNumber evidence="5">3.1.1.4</ecNumber>
    </recommendedName>
</protein>
<evidence type="ECO:0000256" key="9">
    <source>
        <dbReference type="ARBA" id="ARBA00022801"/>
    </source>
</evidence>
<dbReference type="GO" id="GO:0006644">
    <property type="term" value="P:phospholipid metabolic process"/>
    <property type="evidence" value="ECO:0007669"/>
    <property type="project" value="InterPro"/>
</dbReference>
<evidence type="ECO:0000256" key="12">
    <source>
        <dbReference type="ARBA" id="ARBA00023098"/>
    </source>
</evidence>
<comment type="catalytic activity">
    <reaction evidence="1">
        <text>a 1,2-diacyl-sn-glycero-3-phosphocholine + H2O = a 1-acyl-sn-glycero-3-phosphocholine + a fatty acid + H(+)</text>
        <dbReference type="Rhea" id="RHEA:15801"/>
        <dbReference type="ChEBI" id="CHEBI:15377"/>
        <dbReference type="ChEBI" id="CHEBI:15378"/>
        <dbReference type="ChEBI" id="CHEBI:28868"/>
        <dbReference type="ChEBI" id="CHEBI:57643"/>
        <dbReference type="ChEBI" id="CHEBI:58168"/>
        <dbReference type="EC" id="3.1.1.4"/>
    </reaction>
</comment>
<dbReference type="GO" id="GO:0004623">
    <property type="term" value="F:phospholipase A2 activity"/>
    <property type="evidence" value="ECO:0007669"/>
    <property type="project" value="UniProtKB-EC"/>
</dbReference>
<reference evidence="16" key="2">
    <citation type="submission" date="2023-04" db="EMBL/GenBank/DDBJ databases">
        <authorList>
            <person name="Bruccoleri R.E."/>
            <person name="Oakeley E.J."/>
            <person name="Faust A.-M."/>
            <person name="Dessus-Babus S."/>
            <person name="Altorfer M."/>
            <person name="Burckhardt D."/>
            <person name="Oertli M."/>
            <person name="Naumann U."/>
            <person name="Petersen F."/>
            <person name="Wong J."/>
        </authorList>
    </citation>
    <scope>NUCLEOTIDE SEQUENCE</scope>
    <source>
        <strain evidence="16">GSM-AAB239-AS_SAM_17_03QT</strain>
        <tissue evidence="16">Leaf</tissue>
    </source>
</reference>
<dbReference type="FunFam" id="1.20.90.10:FF:000005">
    <property type="entry name" value="Secretory phospholipase A2"/>
    <property type="match status" value="1"/>
</dbReference>
<dbReference type="EMBL" id="JANAVB010024846">
    <property type="protein sequence ID" value="KAJ6821777.1"/>
    <property type="molecule type" value="Genomic_DNA"/>
</dbReference>
<evidence type="ECO:0000313" key="16">
    <source>
        <dbReference type="EMBL" id="KAJ6821777.1"/>
    </source>
</evidence>
<evidence type="ECO:0000256" key="1">
    <source>
        <dbReference type="ARBA" id="ARBA00001604"/>
    </source>
</evidence>
<organism evidence="16 17">
    <name type="scientific">Iris pallida</name>
    <name type="common">Sweet iris</name>
    <dbReference type="NCBI Taxonomy" id="29817"/>
    <lineage>
        <taxon>Eukaryota</taxon>
        <taxon>Viridiplantae</taxon>
        <taxon>Streptophyta</taxon>
        <taxon>Embryophyta</taxon>
        <taxon>Tracheophyta</taxon>
        <taxon>Spermatophyta</taxon>
        <taxon>Magnoliopsida</taxon>
        <taxon>Liliopsida</taxon>
        <taxon>Asparagales</taxon>
        <taxon>Iridaceae</taxon>
        <taxon>Iridoideae</taxon>
        <taxon>Irideae</taxon>
        <taxon>Iris</taxon>
    </lineage>
</organism>
<evidence type="ECO:0000256" key="6">
    <source>
        <dbReference type="ARBA" id="ARBA00022525"/>
    </source>
</evidence>
<feature type="signal peptide" evidence="15">
    <location>
        <begin position="1"/>
        <end position="36"/>
    </location>
</feature>
<reference evidence="16" key="1">
    <citation type="journal article" date="2023" name="GigaByte">
        <title>Genome assembly of the bearded iris, Iris pallida Lam.</title>
        <authorList>
            <person name="Bruccoleri R.E."/>
            <person name="Oakeley E.J."/>
            <person name="Faust A.M.E."/>
            <person name="Altorfer M."/>
            <person name="Dessus-Babus S."/>
            <person name="Burckhardt D."/>
            <person name="Oertli M."/>
            <person name="Naumann U."/>
            <person name="Petersen F."/>
            <person name="Wong J."/>
        </authorList>
    </citation>
    <scope>NUCLEOTIDE SEQUENCE</scope>
    <source>
        <strain evidence="16">GSM-AAB239-AS_SAM_17_03QT</strain>
    </source>
</reference>
<name>A0AAX6FZX1_IRIPA</name>
<dbReference type="GO" id="GO:0016042">
    <property type="term" value="P:lipid catabolic process"/>
    <property type="evidence" value="ECO:0007669"/>
    <property type="project" value="UniProtKB-KW"/>
</dbReference>
<comment type="function">
    <text evidence="14">PA2 catalyzes the calcium-dependent hydrolysis of the 2-acyl groups in 3-sn-phosphoglycerides. Releases lysophospholipids (LPLs) and free fatty acids (FFAs) from membrane phospholipids in response to hormones and other external stimuli.</text>
</comment>
<evidence type="ECO:0000256" key="8">
    <source>
        <dbReference type="ARBA" id="ARBA00022729"/>
    </source>
</evidence>
<keyword evidence="12" id="KW-0443">Lipid metabolism</keyword>
<dbReference type="GO" id="GO:0050482">
    <property type="term" value="P:arachidonate secretion"/>
    <property type="evidence" value="ECO:0007669"/>
    <property type="project" value="InterPro"/>
</dbReference>
<dbReference type="InterPro" id="IPR033113">
    <property type="entry name" value="PLA2_histidine"/>
</dbReference>
<accession>A0AAX6FZX1</accession>
<evidence type="ECO:0000313" key="17">
    <source>
        <dbReference type="Proteomes" id="UP001140949"/>
    </source>
</evidence>
<feature type="chain" id="PRO_5043814091" description="phospholipase A2" evidence="15">
    <location>
        <begin position="37"/>
        <end position="167"/>
    </location>
</feature>
<dbReference type="SUPFAM" id="SSF48619">
    <property type="entry name" value="Phospholipase A2, PLA2"/>
    <property type="match status" value="1"/>
</dbReference>
<evidence type="ECO:0000256" key="7">
    <source>
        <dbReference type="ARBA" id="ARBA00022723"/>
    </source>
</evidence>
<dbReference type="Proteomes" id="UP001140949">
    <property type="component" value="Unassembled WGS sequence"/>
</dbReference>
<keyword evidence="8 15" id="KW-0732">Signal</keyword>
<dbReference type="PROSITE" id="PS00118">
    <property type="entry name" value="PA2_HIS"/>
    <property type="match status" value="1"/>
</dbReference>
<comment type="similarity">
    <text evidence="4">Belongs to the phospholipase A2 family.</text>
</comment>
<evidence type="ECO:0000256" key="2">
    <source>
        <dbReference type="ARBA" id="ARBA00001913"/>
    </source>
</evidence>
<keyword evidence="13" id="KW-1015">Disulfide bond</keyword>
<evidence type="ECO:0000256" key="14">
    <source>
        <dbReference type="ARBA" id="ARBA00059871"/>
    </source>
</evidence>
<evidence type="ECO:0000256" key="5">
    <source>
        <dbReference type="ARBA" id="ARBA00013278"/>
    </source>
</evidence>
<dbReference type="AlphaFoldDB" id="A0AAX6FZX1"/>
<keyword evidence="9" id="KW-0378">Hydrolase</keyword>
<dbReference type="EC" id="3.1.1.4" evidence="5"/>
<keyword evidence="7" id="KW-0479">Metal-binding</keyword>
<comment type="cofactor">
    <cofactor evidence="2">
        <name>Ca(2+)</name>
        <dbReference type="ChEBI" id="CHEBI:29108"/>
    </cofactor>
</comment>
<evidence type="ECO:0000256" key="13">
    <source>
        <dbReference type="ARBA" id="ARBA00023157"/>
    </source>
</evidence>
<dbReference type="GO" id="GO:0005576">
    <property type="term" value="C:extracellular region"/>
    <property type="evidence" value="ECO:0007669"/>
    <property type="project" value="UniProtKB-SubCell"/>
</dbReference>
<comment type="subcellular location">
    <subcellularLocation>
        <location evidence="3">Secreted</location>
    </subcellularLocation>
</comment>
<evidence type="ECO:0000256" key="4">
    <source>
        <dbReference type="ARBA" id="ARBA00007056"/>
    </source>
</evidence>
<evidence type="ECO:0000256" key="3">
    <source>
        <dbReference type="ARBA" id="ARBA00004613"/>
    </source>
</evidence>
<proteinExistence type="inferred from homology"/>
<keyword evidence="6" id="KW-0964">Secreted</keyword>
<evidence type="ECO:0000256" key="10">
    <source>
        <dbReference type="ARBA" id="ARBA00022837"/>
    </source>
</evidence>
<keyword evidence="10" id="KW-0106">Calcium</keyword>
<sequence length="167" mass="18099">MDRQKEEEKKKTGHSMPFLLIAIVSLVLSSVGSVDALNVGILSENSGGLEASKRQECSRTCESDHCSVPPLLRYGKYCGLMYSGCPGEKPCDGLDACCMRHDACVSAKNNDYLSIECNSKLLDCLATYKDSEGPTFQGNTCIMRDVVDVISVVIEAAVLAGRFLHKP</sequence>
<evidence type="ECO:0000256" key="11">
    <source>
        <dbReference type="ARBA" id="ARBA00022963"/>
    </source>
</evidence>
<gene>
    <name evidence="16" type="ORF">M6B38_390575</name>
</gene>
<dbReference type="CDD" id="cd04706">
    <property type="entry name" value="PLA2_plant"/>
    <property type="match status" value="1"/>
</dbReference>
<keyword evidence="11" id="KW-0442">Lipid degradation</keyword>
<comment type="caution">
    <text evidence="16">The sequence shown here is derived from an EMBL/GenBank/DDBJ whole genome shotgun (WGS) entry which is preliminary data.</text>
</comment>
<evidence type="ECO:0000256" key="15">
    <source>
        <dbReference type="SAM" id="SignalP"/>
    </source>
</evidence>
<dbReference type="Gene3D" id="1.20.90.10">
    <property type="entry name" value="Phospholipase A2 domain"/>
    <property type="match status" value="1"/>
</dbReference>
<keyword evidence="17" id="KW-1185">Reference proteome</keyword>